<dbReference type="Proteomes" id="UP000028134">
    <property type="component" value="Unassembled WGS sequence"/>
</dbReference>
<reference evidence="3 4" key="1">
    <citation type="submission" date="2014-04" db="EMBL/GenBank/DDBJ databases">
        <authorList>
            <person name="Sears C."/>
            <person name="Carroll K."/>
            <person name="Sack B.R."/>
            <person name="Qadri F."/>
            <person name="Myers L.L."/>
            <person name="Chung G.-T."/>
            <person name="Escheverria P."/>
            <person name="Fraser C.M."/>
            <person name="Sadzewicz L."/>
            <person name="Shefchek K.A."/>
            <person name="Tallon L."/>
            <person name="Das S.P."/>
            <person name="Daugherty S."/>
            <person name="Mongodin E.F."/>
        </authorList>
    </citation>
    <scope>NUCLEOTIDE SEQUENCE [LARGE SCALE GENOMIC DNA]</scope>
    <source>
        <strain evidence="4">3775 SL(B) 10 (iv)</strain>
    </source>
</reference>
<keyword evidence="1" id="KW-1133">Transmembrane helix</keyword>
<dbReference type="EMBL" id="JNHI01000028">
    <property type="protein sequence ID" value="KDS28102.1"/>
    <property type="molecule type" value="Genomic_DNA"/>
</dbReference>
<feature type="transmembrane region" description="Helical" evidence="1">
    <location>
        <begin position="99"/>
        <end position="119"/>
    </location>
</feature>
<keyword evidence="1" id="KW-0472">Membrane</keyword>
<proteinExistence type="predicted"/>
<dbReference type="AlphaFoldDB" id="A0A078R2C1"/>
<dbReference type="Pfam" id="PF09335">
    <property type="entry name" value="VTT_dom"/>
    <property type="match status" value="1"/>
</dbReference>
<feature type="transmembrane region" description="Helical" evidence="1">
    <location>
        <begin position="7"/>
        <end position="27"/>
    </location>
</feature>
<evidence type="ECO:0000313" key="3">
    <source>
        <dbReference type="EMBL" id="KDS28102.1"/>
    </source>
</evidence>
<keyword evidence="1" id="KW-0812">Transmembrane</keyword>
<sequence>MDAILQFLIDWGYWGLFLGSFIAGSVLPFSSEAVLAACVGPLGLDPVISITAATAGNVAGGMTCYWMGHLGNMEWIEKYFHVKKEKMDRAERFVHGRGAWMAFFAFIPILGSAISIVLGMMRANIWIVILAMTIGKILRYALLVWGVLEASALMH</sequence>
<comment type="caution">
    <text evidence="3">The sequence shown here is derived from an EMBL/GenBank/DDBJ whole genome shotgun (WGS) entry which is preliminary data.</text>
</comment>
<dbReference type="RefSeq" id="WP_005844155.1">
    <property type="nucleotide sequence ID" value="NZ_JNHI01000028.1"/>
</dbReference>
<dbReference type="InterPro" id="IPR032816">
    <property type="entry name" value="VTT_dom"/>
</dbReference>
<name>A0A078R2C1_PHOVU</name>
<protein>
    <recommendedName>
        <fullName evidence="2">VTT domain-containing protein</fullName>
    </recommendedName>
</protein>
<dbReference type="PANTHER" id="PTHR42709">
    <property type="entry name" value="ALKALINE PHOSPHATASE LIKE PROTEIN"/>
    <property type="match status" value="1"/>
</dbReference>
<gene>
    <name evidence="3" type="ORF">M097_3798</name>
</gene>
<dbReference type="PANTHER" id="PTHR42709:SF4">
    <property type="entry name" value="INNER MEMBRANE PROTEIN YQAA"/>
    <property type="match status" value="1"/>
</dbReference>
<feature type="domain" description="VTT" evidence="2">
    <location>
        <begin position="33"/>
        <end position="144"/>
    </location>
</feature>
<feature type="transmembrane region" description="Helical" evidence="1">
    <location>
        <begin position="47"/>
        <end position="68"/>
    </location>
</feature>
<organism evidence="3 4">
    <name type="scientific">Phocaeicola vulgatus str. 3775 SL</name>
    <name type="common">B</name>
    <name type="synonym">iv</name>
    <dbReference type="NCBI Taxonomy" id="1339350"/>
    <lineage>
        <taxon>Bacteria</taxon>
        <taxon>Pseudomonadati</taxon>
        <taxon>Bacteroidota</taxon>
        <taxon>Bacteroidia</taxon>
        <taxon>Bacteroidales</taxon>
        <taxon>Bacteroidaceae</taxon>
        <taxon>Phocaeicola</taxon>
    </lineage>
</organism>
<evidence type="ECO:0000313" key="4">
    <source>
        <dbReference type="Proteomes" id="UP000028134"/>
    </source>
</evidence>
<evidence type="ECO:0000256" key="1">
    <source>
        <dbReference type="SAM" id="Phobius"/>
    </source>
</evidence>
<dbReference type="GeneID" id="5302063"/>
<evidence type="ECO:0000259" key="2">
    <source>
        <dbReference type="Pfam" id="PF09335"/>
    </source>
</evidence>
<dbReference type="InterPro" id="IPR051311">
    <property type="entry name" value="DedA_domain"/>
</dbReference>
<feature type="transmembrane region" description="Helical" evidence="1">
    <location>
        <begin position="125"/>
        <end position="148"/>
    </location>
</feature>
<accession>A0A078R2C1</accession>
<dbReference type="PATRIC" id="fig|1339350.3.peg.3621"/>